<organism evidence="2 3">
    <name type="scientific">Lacipirellula parvula</name>
    <dbReference type="NCBI Taxonomy" id="2650471"/>
    <lineage>
        <taxon>Bacteria</taxon>
        <taxon>Pseudomonadati</taxon>
        <taxon>Planctomycetota</taxon>
        <taxon>Planctomycetia</taxon>
        <taxon>Pirellulales</taxon>
        <taxon>Lacipirellulaceae</taxon>
        <taxon>Lacipirellula</taxon>
    </lineage>
</organism>
<reference evidence="3" key="1">
    <citation type="submission" date="2019-10" db="EMBL/GenBank/DDBJ databases">
        <title>Lacipirellula parvula gen. nov., sp. nov., representing a lineage of planctomycetes widespread in freshwater anoxic habitats, and description of the family Lacipirellulaceae.</title>
        <authorList>
            <person name="Dedysh S.N."/>
            <person name="Kulichevskaya I.S."/>
            <person name="Beletsky A.V."/>
            <person name="Rakitin A.L."/>
            <person name="Mardanov A.V."/>
            <person name="Ivanova A.A."/>
            <person name="Saltykova V.X."/>
            <person name="Rijpstra W.I.C."/>
            <person name="Sinninghe Damste J.S."/>
            <person name="Ravin N.V."/>
        </authorList>
    </citation>
    <scope>NUCLEOTIDE SEQUENCE [LARGE SCALE GENOMIC DNA]</scope>
    <source>
        <strain evidence="3">PX69</strain>
    </source>
</reference>
<feature type="compositionally biased region" description="Polar residues" evidence="1">
    <location>
        <begin position="53"/>
        <end position="63"/>
    </location>
</feature>
<sequence length="78" mass="8630">MLQSLIFALAAALVSVAVALAREVRIRRTLERIIAVLLDRLGRRDEQREKNSINDNLPNSVGSSRLPRPVDGDRPRGG</sequence>
<dbReference type="EMBL" id="AP021861">
    <property type="protein sequence ID" value="BBO35227.1"/>
    <property type="molecule type" value="Genomic_DNA"/>
</dbReference>
<evidence type="ECO:0000313" key="3">
    <source>
        <dbReference type="Proteomes" id="UP000326837"/>
    </source>
</evidence>
<protein>
    <submittedName>
        <fullName evidence="2">Uncharacterized protein</fullName>
    </submittedName>
</protein>
<gene>
    <name evidence="2" type="ORF">PLANPX_4839</name>
</gene>
<feature type="compositionally biased region" description="Basic and acidic residues" evidence="1">
    <location>
        <begin position="68"/>
        <end position="78"/>
    </location>
</feature>
<evidence type="ECO:0000256" key="1">
    <source>
        <dbReference type="SAM" id="MobiDB-lite"/>
    </source>
</evidence>
<accession>A0A5K7XGV5</accession>
<feature type="region of interest" description="Disordered" evidence="1">
    <location>
        <begin position="46"/>
        <end position="78"/>
    </location>
</feature>
<proteinExistence type="predicted"/>
<evidence type="ECO:0000313" key="2">
    <source>
        <dbReference type="EMBL" id="BBO35227.1"/>
    </source>
</evidence>
<dbReference type="Proteomes" id="UP000326837">
    <property type="component" value="Chromosome"/>
</dbReference>
<name>A0A5K7XGV5_9BACT</name>
<dbReference type="KEGG" id="lpav:PLANPX_4839"/>
<keyword evidence="3" id="KW-1185">Reference proteome</keyword>
<dbReference type="AlphaFoldDB" id="A0A5K7XGV5"/>